<proteinExistence type="predicted"/>
<dbReference type="AlphaFoldDB" id="A0ABC8TEF8"/>
<feature type="compositionally biased region" description="Basic and acidic residues" evidence="1">
    <location>
        <begin position="114"/>
        <end position="130"/>
    </location>
</feature>
<protein>
    <submittedName>
        <fullName evidence="2">Uncharacterized protein</fullName>
    </submittedName>
</protein>
<gene>
    <name evidence="2" type="ORF">ILEXP_LOCUS37137</name>
</gene>
<dbReference type="PANTHER" id="PTHR36757">
    <property type="entry name" value="BNAANNG22500D PROTEIN"/>
    <property type="match status" value="1"/>
</dbReference>
<evidence type="ECO:0000256" key="1">
    <source>
        <dbReference type="SAM" id="MobiDB-lite"/>
    </source>
</evidence>
<sequence length="264" mass="28936">MAIDMCSECSNIGTSPRISFSHDLLHSDSKSIENYHPSRSDSSLLDSDSSEFDFCVSNNIEREISAADELFSDGLILPLQLEEKFITSKPIYLSKPQPLSSLPPLPVPPTNENSKPKSSKEIIFDSDQKHQSRPFWRIKRSSSVHGDNSYKKGSFWSLPLLSRSNSTGSVPSSKQTLKDSQKQNSNKHGKGSMAVSSASSPSFYTYPLSQKPPLNKNYGGSYGHGVRISPVLNVPPPYISKGTANLFGLGSFFGNGGKDKKNKK</sequence>
<keyword evidence="3" id="KW-1185">Reference proteome</keyword>
<dbReference type="Proteomes" id="UP001642360">
    <property type="component" value="Unassembled WGS sequence"/>
</dbReference>
<organism evidence="2 3">
    <name type="scientific">Ilex paraguariensis</name>
    <name type="common">yerba mate</name>
    <dbReference type="NCBI Taxonomy" id="185542"/>
    <lineage>
        <taxon>Eukaryota</taxon>
        <taxon>Viridiplantae</taxon>
        <taxon>Streptophyta</taxon>
        <taxon>Embryophyta</taxon>
        <taxon>Tracheophyta</taxon>
        <taxon>Spermatophyta</taxon>
        <taxon>Magnoliopsida</taxon>
        <taxon>eudicotyledons</taxon>
        <taxon>Gunneridae</taxon>
        <taxon>Pentapetalae</taxon>
        <taxon>asterids</taxon>
        <taxon>campanulids</taxon>
        <taxon>Aquifoliales</taxon>
        <taxon>Aquifoliaceae</taxon>
        <taxon>Ilex</taxon>
    </lineage>
</organism>
<feature type="region of interest" description="Disordered" evidence="1">
    <location>
        <begin position="97"/>
        <end position="130"/>
    </location>
</feature>
<feature type="region of interest" description="Disordered" evidence="1">
    <location>
        <begin position="163"/>
        <end position="196"/>
    </location>
</feature>
<evidence type="ECO:0000313" key="3">
    <source>
        <dbReference type="Proteomes" id="UP001642360"/>
    </source>
</evidence>
<reference evidence="2 3" key="1">
    <citation type="submission" date="2024-02" db="EMBL/GenBank/DDBJ databases">
        <authorList>
            <person name="Vignale AGUSTIN F."/>
            <person name="Sosa J E."/>
            <person name="Modenutti C."/>
        </authorList>
    </citation>
    <scope>NUCLEOTIDE SEQUENCE [LARGE SCALE GENOMIC DNA]</scope>
</reference>
<accession>A0ABC8TEF8</accession>
<comment type="caution">
    <text evidence="2">The sequence shown here is derived from an EMBL/GenBank/DDBJ whole genome shotgun (WGS) entry which is preliminary data.</text>
</comment>
<feature type="compositionally biased region" description="Polar residues" evidence="1">
    <location>
        <begin position="163"/>
        <end position="175"/>
    </location>
</feature>
<evidence type="ECO:0000313" key="2">
    <source>
        <dbReference type="EMBL" id="CAK9167820.1"/>
    </source>
</evidence>
<dbReference type="EMBL" id="CAUOFW020004946">
    <property type="protein sequence ID" value="CAK9167820.1"/>
    <property type="molecule type" value="Genomic_DNA"/>
</dbReference>
<dbReference type="PANTHER" id="PTHR36757:SF4">
    <property type="entry name" value="DUF4005 DOMAIN-CONTAINING PROTEIN"/>
    <property type="match status" value="1"/>
</dbReference>
<name>A0ABC8TEF8_9AQUA</name>